<reference evidence="1 2" key="1">
    <citation type="submission" date="2019-07" db="EMBL/GenBank/DDBJ databases">
        <title>Whole genome shotgun sequence of Methylobacterium haplocladii NBRC 107714.</title>
        <authorList>
            <person name="Hosoyama A."/>
            <person name="Uohara A."/>
            <person name="Ohji S."/>
            <person name="Ichikawa N."/>
        </authorList>
    </citation>
    <scope>NUCLEOTIDE SEQUENCE [LARGE SCALE GENOMIC DNA]</scope>
    <source>
        <strain evidence="1 2">NBRC 107714</strain>
    </source>
</reference>
<proteinExistence type="predicted"/>
<dbReference type="PROSITE" id="PS51257">
    <property type="entry name" value="PROKAR_LIPOPROTEIN"/>
    <property type="match status" value="1"/>
</dbReference>
<name>A0A512IVX2_9HYPH</name>
<protein>
    <submittedName>
        <fullName evidence="1">Uncharacterized protein</fullName>
    </submittedName>
</protein>
<evidence type="ECO:0000313" key="2">
    <source>
        <dbReference type="Proteomes" id="UP000321258"/>
    </source>
</evidence>
<evidence type="ECO:0000313" key="1">
    <source>
        <dbReference type="EMBL" id="GEP01845.1"/>
    </source>
</evidence>
<sequence length="49" mass="5538">MVVLDNRSARTVVYRRKAVQMAGALLACMLRTESPRNNLSPMEHGFAEF</sequence>
<gene>
    <name evidence="1" type="ORF">MHA02_42320</name>
</gene>
<accession>A0A512IVX2</accession>
<dbReference type="EMBL" id="BJZT01000059">
    <property type="protein sequence ID" value="GEP01845.1"/>
    <property type="molecule type" value="Genomic_DNA"/>
</dbReference>
<organism evidence="1 2">
    <name type="scientific">Methylobacterium haplocladii</name>
    <dbReference type="NCBI Taxonomy" id="1176176"/>
    <lineage>
        <taxon>Bacteria</taxon>
        <taxon>Pseudomonadati</taxon>
        <taxon>Pseudomonadota</taxon>
        <taxon>Alphaproteobacteria</taxon>
        <taxon>Hyphomicrobiales</taxon>
        <taxon>Methylobacteriaceae</taxon>
        <taxon>Methylobacterium</taxon>
    </lineage>
</organism>
<dbReference type="RefSeq" id="WP_170249415.1">
    <property type="nucleotide sequence ID" value="NZ_BJZT01000059.1"/>
</dbReference>
<comment type="caution">
    <text evidence="1">The sequence shown here is derived from an EMBL/GenBank/DDBJ whole genome shotgun (WGS) entry which is preliminary data.</text>
</comment>
<dbReference type="AlphaFoldDB" id="A0A512IVX2"/>
<keyword evidence="2" id="KW-1185">Reference proteome</keyword>
<dbReference type="Proteomes" id="UP000321258">
    <property type="component" value="Unassembled WGS sequence"/>
</dbReference>